<evidence type="ECO:0000256" key="2">
    <source>
        <dbReference type="ARBA" id="ARBA00022692"/>
    </source>
</evidence>
<evidence type="ECO:0000256" key="1">
    <source>
        <dbReference type="ARBA" id="ARBA00004141"/>
    </source>
</evidence>
<dbReference type="Pfam" id="PF12698">
    <property type="entry name" value="ABC2_membrane_3"/>
    <property type="match status" value="1"/>
</dbReference>
<keyword evidence="2 5" id="KW-0812">Transmembrane</keyword>
<feature type="transmembrane region" description="Helical" evidence="5">
    <location>
        <begin position="375"/>
        <end position="394"/>
    </location>
</feature>
<dbReference type="Proteomes" id="UP001523565">
    <property type="component" value="Unassembled WGS sequence"/>
</dbReference>
<keyword evidence="4 5" id="KW-0472">Membrane</keyword>
<evidence type="ECO:0000313" key="8">
    <source>
        <dbReference type="Proteomes" id="UP001523565"/>
    </source>
</evidence>
<protein>
    <submittedName>
        <fullName evidence="7">ABC transporter permease</fullName>
    </submittedName>
</protein>
<dbReference type="PANTHER" id="PTHR43471:SF3">
    <property type="entry name" value="ABC TRANSPORTER PERMEASE PROTEIN NATB"/>
    <property type="match status" value="1"/>
</dbReference>
<reference evidence="7 8" key="1">
    <citation type="journal article" date="2022" name="Genome Biol. Evol.">
        <title>Host diet, physiology and behaviors set the stage for Lachnospiraceae cladogenesis.</title>
        <authorList>
            <person name="Vera-Ponce De Leon A."/>
            <person name="Schneider M."/>
            <person name="Jahnes B.C."/>
            <person name="Sadowski V."/>
            <person name="Camuy-Velez L.A."/>
            <person name="Duan J."/>
            <person name="Sabree Z.L."/>
        </authorList>
    </citation>
    <scope>NUCLEOTIDE SEQUENCE [LARGE SCALE GENOMIC DNA]</scope>
    <source>
        <strain evidence="7 8">PAL227</strain>
    </source>
</reference>
<accession>A0ABT1EJD2</accession>
<comment type="subcellular location">
    <subcellularLocation>
        <location evidence="1">Membrane</location>
        <topology evidence="1">Multi-pass membrane protein</topology>
    </subcellularLocation>
</comment>
<feature type="transmembrane region" description="Helical" evidence="5">
    <location>
        <begin position="196"/>
        <end position="218"/>
    </location>
</feature>
<dbReference type="InterPro" id="IPR013525">
    <property type="entry name" value="ABC2_TM"/>
</dbReference>
<keyword evidence="8" id="KW-1185">Reference proteome</keyword>
<feature type="transmembrane region" description="Helical" evidence="5">
    <location>
        <begin position="21"/>
        <end position="44"/>
    </location>
</feature>
<sequence>MDGIKQIFGKELARIFRDKKMIFSTFILPVVLMVGLMTLVGNLAQGMMKDLEDHEPVVYMMDAPASFTSFLEMSEITYKEKVITDEAQLKKAKAEIKSGKADLIVEFPVDFEKAVADYQVGDNLPQVKTYYNPSEEYSGVAYDQISNQALEGYRQALLADRVGDVSTLTVFTVNSDNDEAIIQDEEKASGKAAGMMLPYFITLLLFAGAMSIGTDMVAGEKERGTMASLLVSPLKRSSIALGKVFALMVISGISALIYVVTMVFFMPNFTGAAGGDMGSAIKLSLSPGQIGMLVALMITLSFLYASLIVFVSVFAKSVKEASSYVMPAYILILVLGMMTMFTTKAPGMESFMIPVYNNTLAIQGVLSSTITMPQFLLTLGETIVIGAVFQFLIVKAFNSEKLMSA</sequence>
<gene>
    <name evidence="7" type="ORF">NK118_05980</name>
</gene>
<dbReference type="EMBL" id="JAMZFV010000006">
    <property type="protein sequence ID" value="MCP1109801.1"/>
    <property type="molecule type" value="Genomic_DNA"/>
</dbReference>
<evidence type="ECO:0000313" key="7">
    <source>
        <dbReference type="EMBL" id="MCP1109801.1"/>
    </source>
</evidence>
<comment type="caution">
    <text evidence="7">The sequence shown here is derived from an EMBL/GenBank/DDBJ whole genome shotgun (WGS) entry which is preliminary data.</text>
</comment>
<evidence type="ECO:0000259" key="6">
    <source>
        <dbReference type="Pfam" id="PF12698"/>
    </source>
</evidence>
<feature type="domain" description="ABC-2 type transporter transmembrane" evidence="6">
    <location>
        <begin position="19"/>
        <end position="392"/>
    </location>
</feature>
<organism evidence="7 8">
    <name type="scientific">Ohessyouella blattaphilus</name>
    <dbReference type="NCBI Taxonomy" id="2949333"/>
    <lineage>
        <taxon>Bacteria</taxon>
        <taxon>Bacillati</taxon>
        <taxon>Bacillota</taxon>
        <taxon>Clostridia</taxon>
        <taxon>Lachnospirales</taxon>
        <taxon>Lachnospiraceae</taxon>
        <taxon>Ohessyouella</taxon>
    </lineage>
</organism>
<dbReference type="PANTHER" id="PTHR43471">
    <property type="entry name" value="ABC TRANSPORTER PERMEASE"/>
    <property type="match status" value="1"/>
</dbReference>
<evidence type="ECO:0000256" key="5">
    <source>
        <dbReference type="SAM" id="Phobius"/>
    </source>
</evidence>
<feature type="transmembrane region" description="Helical" evidence="5">
    <location>
        <begin position="244"/>
        <end position="270"/>
    </location>
</feature>
<keyword evidence="3 5" id="KW-1133">Transmembrane helix</keyword>
<evidence type="ECO:0000256" key="3">
    <source>
        <dbReference type="ARBA" id="ARBA00022989"/>
    </source>
</evidence>
<proteinExistence type="predicted"/>
<feature type="transmembrane region" description="Helical" evidence="5">
    <location>
        <begin position="290"/>
        <end position="315"/>
    </location>
</feature>
<feature type="transmembrane region" description="Helical" evidence="5">
    <location>
        <begin position="324"/>
        <end position="342"/>
    </location>
</feature>
<evidence type="ECO:0000256" key="4">
    <source>
        <dbReference type="ARBA" id="ARBA00023136"/>
    </source>
</evidence>
<name>A0ABT1EJD2_9FIRM</name>
<dbReference type="RefSeq" id="WP_262068682.1">
    <property type="nucleotide sequence ID" value="NZ_JAMXOC010000006.1"/>
</dbReference>